<dbReference type="KEGG" id="thyd:TTHT_1933"/>
<protein>
    <recommendedName>
        <fullName evidence="7">NADH-quinone oxidoreductase subunit K</fullName>
        <ecNumber evidence="7">7.1.1.-</ecNumber>
    </recommendedName>
    <alternativeName>
        <fullName evidence="7">NADH dehydrogenase I subunit K</fullName>
    </alternativeName>
    <alternativeName>
        <fullName evidence="7">NDH-1 subunit K</fullName>
    </alternativeName>
</protein>
<keyword evidence="7" id="KW-0520">NAD</keyword>
<comment type="subcellular location">
    <subcellularLocation>
        <location evidence="1 7">Cell membrane</location>
        <topology evidence="1 7">Multi-pass membrane protein</topology>
    </subcellularLocation>
</comment>
<reference evidence="8 9" key="1">
    <citation type="journal article" date="2012" name="Extremophiles">
        <title>Thermotomaculum hydrothermale gen. nov., sp. nov., a novel heterotrophic thermophile within the phylum Acidobacteria from a deep-sea hydrothermal vent chimney in the Southern Okinawa Trough.</title>
        <authorList>
            <person name="Izumi H."/>
            <person name="Nunoura T."/>
            <person name="Miyazaki M."/>
            <person name="Mino S."/>
            <person name="Toki T."/>
            <person name="Takai K."/>
            <person name="Sako Y."/>
            <person name="Sawabe T."/>
            <person name="Nakagawa S."/>
        </authorList>
    </citation>
    <scope>NUCLEOTIDE SEQUENCE [LARGE SCALE GENOMIC DNA]</scope>
    <source>
        <strain evidence="8 9">AC55</strain>
    </source>
</reference>
<keyword evidence="7" id="KW-1278">Translocase</keyword>
<keyword evidence="7" id="KW-0813">Transport</keyword>
<proteinExistence type="inferred from homology"/>
<keyword evidence="6 7" id="KW-0472">Membrane</keyword>
<dbReference type="InterPro" id="IPR039428">
    <property type="entry name" value="NUOK/Mnh_C1-like"/>
</dbReference>
<evidence type="ECO:0000256" key="5">
    <source>
        <dbReference type="ARBA" id="ARBA00022989"/>
    </source>
</evidence>
<comment type="similarity">
    <text evidence="7">Belongs to the complex I subunit 4L family.</text>
</comment>
<keyword evidence="7" id="KW-0874">Quinone</keyword>
<dbReference type="AlphaFoldDB" id="A0A7R6PIS9"/>
<evidence type="ECO:0000256" key="3">
    <source>
        <dbReference type="ARBA" id="ARBA00022475"/>
    </source>
</evidence>
<dbReference type="Gene3D" id="1.10.287.3510">
    <property type="match status" value="1"/>
</dbReference>
<evidence type="ECO:0000256" key="7">
    <source>
        <dbReference type="HAMAP-Rule" id="MF_01456"/>
    </source>
</evidence>
<feature type="transmembrane region" description="Helical" evidence="7">
    <location>
        <begin position="6"/>
        <end position="24"/>
    </location>
</feature>
<keyword evidence="4 7" id="KW-0812">Transmembrane</keyword>
<dbReference type="Pfam" id="PF00420">
    <property type="entry name" value="Oxidored_q2"/>
    <property type="match status" value="1"/>
</dbReference>
<dbReference type="InterPro" id="IPR001133">
    <property type="entry name" value="NADH_UbQ_OxRdtase_chain4L/K"/>
</dbReference>
<keyword evidence="3 7" id="KW-1003">Cell membrane</keyword>
<dbReference type="EC" id="7.1.1.-" evidence="7"/>
<evidence type="ECO:0000256" key="6">
    <source>
        <dbReference type="ARBA" id="ARBA00023136"/>
    </source>
</evidence>
<dbReference type="GO" id="GO:0005886">
    <property type="term" value="C:plasma membrane"/>
    <property type="evidence" value="ECO:0007669"/>
    <property type="project" value="UniProtKB-SubCell"/>
</dbReference>
<keyword evidence="7" id="KW-0830">Ubiquinone</keyword>
<dbReference type="HAMAP" id="MF_01456">
    <property type="entry name" value="NDH1_NuoK"/>
    <property type="match status" value="1"/>
</dbReference>
<dbReference type="GO" id="GO:0050136">
    <property type="term" value="F:NADH dehydrogenase (quinone) (non-electrogenic) activity"/>
    <property type="evidence" value="ECO:0007669"/>
    <property type="project" value="UniProtKB-UniRule"/>
</dbReference>
<sequence length="117" mass="12613">MNTHYIVLFGVLLLFIIGLFGALTKRNLIKIMIALGIVDTGVNLFFITIGYISGKTAPIFSKQGLTPGQMVDPVPQALVLTAIVIGVAVLALGLSIVIRVYEHYGTLNVSKIKKMRG</sequence>
<comment type="function">
    <text evidence="7">NDH-1 shuttles electrons from NADH, via FMN and iron-sulfur (Fe-S) centers, to quinones in the respiratory chain. The immediate electron acceptor for the enzyme in this species is believed to be ubiquinone. Couples the redox reaction to proton translocation (for every two electrons transferred, four hydrogen ions are translocated across the cytoplasmic membrane), and thus conserves the redox energy in a proton gradient.</text>
</comment>
<dbReference type="GO" id="GO:0048038">
    <property type="term" value="F:quinone binding"/>
    <property type="evidence" value="ECO:0007669"/>
    <property type="project" value="UniProtKB-KW"/>
</dbReference>
<dbReference type="PANTHER" id="PTHR34583:SF2">
    <property type="entry name" value="ANTIPORTER SUBUNIT MNHC2-RELATED"/>
    <property type="match status" value="1"/>
</dbReference>
<evidence type="ECO:0000256" key="4">
    <source>
        <dbReference type="ARBA" id="ARBA00022692"/>
    </source>
</evidence>
<organism evidence="8 9">
    <name type="scientific">Thermotomaculum hydrothermale</name>
    <dbReference type="NCBI Taxonomy" id="981385"/>
    <lineage>
        <taxon>Bacteria</taxon>
        <taxon>Pseudomonadati</taxon>
        <taxon>Acidobacteriota</taxon>
        <taxon>Holophagae</taxon>
        <taxon>Thermotomaculales</taxon>
        <taxon>Thermotomaculaceae</taxon>
        <taxon>Thermotomaculum</taxon>
    </lineage>
</organism>
<name>A0A7R6PIS9_9BACT</name>
<dbReference type="GO" id="GO:0042773">
    <property type="term" value="P:ATP synthesis coupled electron transport"/>
    <property type="evidence" value="ECO:0007669"/>
    <property type="project" value="InterPro"/>
</dbReference>
<gene>
    <name evidence="8" type="primary">mnhC</name>
    <name evidence="7" type="synonym">nuoK</name>
    <name evidence="8" type="ORF">TTHT_1933</name>
</gene>
<feature type="transmembrane region" description="Helical" evidence="7">
    <location>
        <begin position="74"/>
        <end position="101"/>
    </location>
</feature>
<keyword evidence="5 7" id="KW-1133">Transmembrane helix</keyword>
<evidence type="ECO:0000256" key="1">
    <source>
        <dbReference type="ARBA" id="ARBA00004651"/>
    </source>
</evidence>
<feature type="transmembrane region" description="Helical" evidence="7">
    <location>
        <begin position="31"/>
        <end position="54"/>
    </location>
</feature>
<comment type="catalytic activity">
    <reaction evidence="7">
        <text>a quinone + NADH + 5 H(+)(in) = a quinol + NAD(+) + 4 H(+)(out)</text>
        <dbReference type="Rhea" id="RHEA:57888"/>
        <dbReference type="ChEBI" id="CHEBI:15378"/>
        <dbReference type="ChEBI" id="CHEBI:24646"/>
        <dbReference type="ChEBI" id="CHEBI:57540"/>
        <dbReference type="ChEBI" id="CHEBI:57945"/>
        <dbReference type="ChEBI" id="CHEBI:132124"/>
    </reaction>
</comment>
<evidence type="ECO:0000256" key="2">
    <source>
        <dbReference type="ARBA" id="ARBA00010388"/>
    </source>
</evidence>
<comment type="subunit">
    <text evidence="7">NDH-1 is composed of 14 different subunits. Subunits NuoA, H, J, K, L, M, N constitute the membrane sector of the complex.</text>
</comment>
<dbReference type="EMBL" id="AP017470">
    <property type="protein sequence ID" value="BBB33384.1"/>
    <property type="molecule type" value="Genomic_DNA"/>
</dbReference>
<dbReference type="PANTHER" id="PTHR34583">
    <property type="entry name" value="ANTIPORTER SUBUNIT MNHC2-RELATED"/>
    <property type="match status" value="1"/>
</dbReference>
<keyword evidence="9" id="KW-1185">Reference proteome</keyword>
<dbReference type="Proteomes" id="UP000595564">
    <property type="component" value="Chromosome"/>
</dbReference>
<evidence type="ECO:0000313" key="8">
    <source>
        <dbReference type="EMBL" id="BBB33384.1"/>
    </source>
</evidence>
<comment type="similarity">
    <text evidence="2">Belongs to the CPA3 antiporters (TC 2.A.63) subunit C family.</text>
</comment>
<evidence type="ECO:0000313" key="9">
    <source>
        <dbReference type="Proteomes" id="UP000595564"/>
    </source>
</evidence>
<accession>A0A7R6PIS9</accession>
<dbReference type="InterPro" id="IPR050601">
    <property type="entry name" value="CPA3_antiporter_subunitC"/>
</dbReference>